<organism evidence="2 3">
    <name type="scientific">Portunus trituberculatus</name>
    <name type="common">Swimming crab</name>
    <name type="synonym">Neptunus trituberculatus</name>
    <dbReference type="NCBI Taxonomy" id="210409"/>
    <lineage>
        <taxon>Eukaryota</taxon>
        <taxon>Metazoa</taxon>
        <taxon>Ecdysozoa</taxon>
        <taxon>Arthropoda</taxon>
        <taxon>Crustacea</taxon>
        <taxon>Multicrustacea</taxon>
        <taxon>Malacostraca</taxon>
        <taxon>Eumalacostraca</taxon>
        <taxon>Eucarida</taxon>
        <taxon>Decapoda</taxon>
        <taxon>Pleocyemata</taxon>
        <taxon>Brachyura</taxon>
        <taxon>Eubrachyura</taxon>
        <taxon>Portunoidea</taxon>
        <taxon>Portunidae</taxon>
        <taxon>Portuninae</taxon>
        <taxon>Portunus</taxon>
    </lineage>
</organism>
<feature type="domain" description="Chitin-binding type-2" evidence="1">
    <location>
        <begin position="148"/>
        <end position="194"/>
    </location>
</feature>
<evidence type="ECO:0000313" key="3">
    <source>
        <dbReference type="Proteomes" id="UP000324222"/>
    </source>
</evidence>
<evidence type="ECO:0000313" key="2">
    <source>
        <dbReference type="EMBL" id="MPC51620.1"/>
    </source>
</evidence>
<comment type="caution">
    <text evidence="2">The sequence shown here is derived from an EMBL/GenBank/DDBJ whole genome shotgun (WGS) entry which is preliminary data.</text>
</comment>
<evidence type="ECO:0000259" key="1">
    <source>
        <dbReference type="PROSITE" id="PS50940"/>
    </source>
</evidence>
<dbReference type="AlphaFoldDB" id="A0A5B7FV32"/>
<gene>
    <name evidence="2" type="ORF">E2C01_045470</name>
</gene>
<dbReference type="SUPFAM" id="SSF57625">
    <property type="entry name" value="Invertebrate chitin-binding proteins"/>
    <property type="match status" value="2"/>
</dbReference>
<dbReference type="EMBL" id="VSRR010010300">
    <property type="protein sequence ID" value="MPC51620.1"/>
    <property type="molecule type" value="Genomic_DNA"/>
</dbReference>
<dbReference type="Proteomes" id="UP000324222">
    <property type="component" value="Unassembled WGS sequence"/>
</dbReference>
<proteinExistence type="predicted"/>
<dbReference type="Gene3D" id="2.170.140.10">
    <property type="entry name" value="Chitin binding domain"/>
    <property type="match status" value="2"/>
</dbReference>
<dbReference type="GO" id="GO:0005576">
    <property type="term" value="C:extracellular region"/>
    <property type="evidence" value="ECO:0007669"/>
    <property type="project" value="InterPro"/>
</dbReference>
<dbReference type="OrthoDB" id="6367598at2759"/>
<sequence length="257" mass="29708">MEEVVVTVEMVVMVEMVRMEEAVVTVEMVMVEMVVMEEVVVMVERVVMAEMVVMMEAEVLERTVNCHAQKDKGSSRIHKTAVNGFAPYVKRCPFHLHFNPVLRVCDWPHNAKCIATSDSECFVPEPIVPTEPPNLKPDICDCECCVRPHPEDCTSYYYCEPGANAEFHTCSEGLVFDPQLSQCVIQDQYPQCQPEKPPTCDPTCECLYPAEACTEYYKCKFYLRKSVPTYLVHSRKKSKCESWIWRREFWLVFFQVT</sequence>
<dbReference type="GO" id="GO:0008061">
    <property type="term" value="F:chitin binding"/>
    <property type="evidence" value="ECO:0007669"/>
    <property type="project" value="InterPro"/>
</dbReference>
<keyword evidence="3" id="KW-1185">Reference proteome</keyword>
<dbReference type="InterPro" id="IPR036508">
    <property type="entry name" value="Chitin-bd_dom_sf"/>
</dbReference>
<protein>
    <recommendedName>
        <fullName evidence="1">Chitin-binding type-2 domain-containing protein</fullName>
    </recommendedName>
</protein>
<dbReference type="Pfam" id="PF01607">
    <property type="entry name" value="CBM_14"/>
    <property type="match status" value="2"/>
</dbReference>
<accession>A0A5B7FV32</accession>
<reference evidence="2 3" key="1">
    <citation type="submission" date="2019-05" db="EMBL/GenBank/DDBJ databases">
        <title>Another draft genome of Portunus trituberculatus and its Hox gene families provides insights of decapod evolution.</title>
        <authorList>
            <person name="Jeong J.-H."/>
            <person name="Song I."/>
            <person name="Kim S."/>
            <person name="Choi T."/>
            <person name="Kim D."/>
            <person name="Ryu S."/>
            <person name="Kim W."/>
        </authorList>
    </citation>
    <scope>NUCLEOTIDE SEQUENCE [LARGE SCALE GENOMIC DNA]</scope>
    <source>
        <tissue evidence="2">Muscle</tissue>
    </source>
</reference>
<name>A0A5B7FV32_PORTR</name>
<dbReference type="SMART" id="SM00494">
    <property type="entry name" value="ChtBD2"/>
    <property type="match status" value="2"/>
</dbReference>
<dbReference type="InterPro" id="IPR002557">
    <property type="entry name" value="Chitin-bd_dom"/>
</dbReference>
<dbReference type="PROSITE" id="PS50940">
    <property type="entry name" value="CHIT_BIND_II"/>
    <property type="match status" value="1"/>
</dbReference>